<comment type="subcellular location">
    <subcellularLocation>
        <location evidence="1">Cell envelope</location>
    </subcellularLocation>
</comment>
<dbReference type="Proteomes" id="UP000682802">
    <property type="component" value="Chromosome 2"/>
</dbReference>
<feature type="domain" description="LamG-like jellyroll fold" evidence="4">
    <location>
        <begin position="587"/>
        <end position="738"/>
    </location>
</feature>
<evidence type="ECO:0000313" key="5">
    <source>
        <dbReference type="EMBL" id="QWG09261.1"/>
    </source>
</evidence>
<evidence type="ECO:0000313" key="6">
    <source>
        <dbReference type="Proteomes" id="UP000682802"/>
    </source>
</evidence>
<sequence length="2111" mass="235228">MKKLNILLLVIVTTILNYQALGQTKNIDANGLSNNLIGYFSFDDAGNGVQCDWGTGKDKVGTLNGGAAFTTTDFKYSTTALHIDGSAGDAYVGFDSDNSLPFIMGGASEITISCWIKPAQDGEQYLVTTMDQNGGDTHRLEITADNRFRANIATVTQDEEGKNIFDSGTAQSLDVKLVDDLPLDTWIHVAYVYSGVNNRTTIYVDGVDVGFYEKTSYDLVTFNRLLNLGAYVALNKADEADRIQKQYNGLMDELYFFDRALSIEEINTVKDLQNPLDEAPFFTGTFDYDYDNLSDQLDATIATNYMISVPTPVRNGYIFGGWYTDKNGAGDKLIGEEVEVVSDMTYYANWELQTYTITFNKAEGIETLEFDLNDLPLTLTEDVKADEHFLGWFKNAEKIDLVIGAQLTEVGDIELWSGFSTSAVFYEVILIDREQTLCGLVATEETSYMLQLPQLTRNDNYRFAGWFTEENGLGTHITTYSSISENKTLYTKWSSMTSDENSTIDIDGLSQNLVGYFSFDESVEGDVVSNQGISKGTKGSLVGTGAKIISSDTQYSSGALEIDPSVGDAYVSFDIDNSNDFRMRGATALSIALWIQPHQLGEQYILATQNDNRSESYRLIVNGGNQINAYLNTYSADLGKYDNAFATGNSHTIGNQVSLNDWIHVAVVYDSEIGKTVIYINGEFSGEFAKDSYNLKLDTDFKLNLGASVAINQASSVEKQFDGLMDELYIFDRALTAAEITAIKGLHNPIDPITEYIAVFDVADGVTYDTLKTTAIQNFEVDVTSIETPVKNGYTFNGWFTERNGSGIQLSESTLALTEDVTYYAHWVLDTYTLTLNKESGVVTQNFTVTDLPLTFTDDTKDDAFFIGWFTDNQFDQKFIGNSINKPGDFELWSAFTANELTYSITLTDRGSHYNEKVATQENAYKVSLPKLMNREDNYRFAGWYTSENGNGQLFKDETTVSANVVLYAHWTPMYSSTVNYLDKTGLSTNLIGYFSFDENETADVVTDYGSAKGNIGNFVGAGTVLEGDARYSNGALKIDPSTESSYLSFDLDNSNPFIMKGAEEVTVSMWIKPNDLVSTDQYLVSTNDDNGGASYHIKLRNDNRINAFIPLDGGSSFATSDNHKIGGELEANSWIHVAMVYSKSESYTKIYINGVESSNPENRGGFFLQSNENRKINIGANVAINRGEAIKDQYEGLIDELYFHDKALSAAEIITLRDLHNPTEGLKELIAVFDLNYDSKVDTIKVTELDNFTVDGSTITAPVREGYTFLGWFDNKKGEGDAYTPGIMVLTNDVTYYAKWEITEYTITYQLDNGVENVANPTTFTINDLPLKLQNPTKTDEFFRGWYKDAAFENQLELNSITDLADIDVWAKFSTIQIFSINFYNQGELFAIELTDDNGDFNIPEVEREGYTFEGWYLEENFETRLSSDTEIIEDLSVYAKWEVIKYTISFNENGGSEVLDITLAEGEALEVPADPTKEGVIFDGWYLDIELTNMYTFPSTMTAENFTLYAKWRDKVAYTITFNENGGSEIADITALEGAAISTPENPTKEGYTFAGWFTDAEYENLYELPAVMPSNNVDLSAKWNVIEYSITYNLNGGVQNDLNTSTFTIEDLPLTLSNPSKEEEYFRGWFTDASLENKLASNQILAIGDIEIWANYSDKATYSISFYSENEVIAVEITDEELNFSIPTIERTGYTFNGWYLENAFENEFSENSIISSDISVYAKWSVNEYTISFNENGGSTIEDIVLLFGESVIVPSAPILEGYTFDGWYTDTEFTTEFTFPETMLAENRTIYAKWSINQYTITFIENGGNEIEDITLDYNAKLTLPEDPIYNPFIFEGWFTDEILTTEYTFTETMPAYNVTLYAKWTVDQNWVGGIDIRAFSPTCKGLNDGEISITAGNSPIKVTLSNWEVTIQPGETQSMQGLASSVYEIIISLTDGTASINYEIEVPVVESIESTAEVSGNRVMLQITGGVAPYTVHIGNEIYTDVEDGELEISNLREGLYNAVIMDNSSCATSNINFTVGSMLIYPNPAVDKTLKAVLPFDIYSENVRVVITGVNGIVHLDKVVNTISGRKVTLNVEGLPSGQYLLNIICSEEGYNDTKSFIVK</sequence>
<keyword evidence="3" id="KW-1015">Disulfide bond</keyword>
<keyword evidence="6" id="KW-1185">Reference proteome</keyword>
<dbReference type="NCBIfam" id="TIGR02543">
    <property type="entry name" value="List_Bact_rpt"/>
    <property type="match status" value="10"/>
</dbReference>
<reference evidence="5 6" key="1">
    <citation type="submission" date="2021-05" db="EMBL/GenBank/DDBJ databases">
        <title>Comparative genomic studies on the polysaccharide-degrading batcterial strains of the Flammeovirga genus.</title>
        <authorList>
            <person name="Zewei F."/>
            <person name="Zheng Z."/>
            <person name="Yu L."/>
            <person name="Ruyue G."/>
            <person name="Yanhong M."/>
            <person name="Yuanyuan C."/>
            <person name="Jingyan G."/>
            <person name="Wenjun H."/>
        </authorList>
    </citation>
    <scope>NUCLEOTIDE SEQUENCE [LARGE SCALE GENOMIC DNA]</scope>
    <source>
        <strain evidence="5 6">YS10</strain>
    </source>
</reference>
<dbReference type="Gene3D" id="2.60.40.4270">
    <property type="entry name" value="Listeria-Bacteroides repeat domain"/>
    <property type="match status" value="13"/>
</dbReference>
<dbReference type="InterPro" id="IPR042229">
    <property type="entry name" value="Listeria/Bacterioides_rpt_sf"/>
</dbReference>
<evidence type="ECO:0000256" key="3">
    <source>
        <dbReference type="ARBA" id="ARBA00023157"/>
    </source>
</evidence>
<dbReference type="InterPro" id="IPR006558">
    <property type="entry name" value="LamG-like"/>
</dbReference>
<dbReference type="PANTHER" id="PTHR42535:SF2">
    <property type="entry name" value="CHROMOSOME UNDETERMINED SCAFFOLD_146, WHOLE GENOME SHOTGUN SEQUENCE"/>
    <property type="match status" value="1"/>
</dbReference>
<dbReference type="SUPFAM" id="SSF49899">
    <property type="entry name" value="Concanavalin A-like lectins/glucanases"/>
    <property type="match status" value="3"/>
</dbReference>
<dbReference type="PANTHER" id="PTHR42535">
    <property type="entry name" value="OOKINETE PROTEIN, PUTATIVE-RELATED"/>
    <property type="match status" value="1"/>
</dbReference>
<accession>A0ABX8H1E3</accession>
<dbReference type="Pfam" id="PF13385">
    <property type="entry name" value="Laminin_G_3"/>
    <property type="match status" value="3"/>
</dbReference>
<dbReference type="RefSeq" id="WP_144075943.1">
    <property type="nucleotide sequence ID" value="NZ_CP076129.1"/>
</dbReference>
<evidence type="ECO:0000259" key="4">
    <source>
        <dbReference type="SMART" id="SM00560"/>
    </source>
</evidence>
<keyword evidence="2" id="KW-0732">Signal</keyword>
<gene>
    <name evidence="5" type="ORF">KM029_21895</name>
</gene>
<name>A0ABX8H1E3_9BACT</name>
<proteinExistence type="predicted"/>
<dbReference type="EMBL" id="CP076129">
    <property type="protein sequence ID" value="QWG09261.1"/>
    <property type="molecule type" value="Genomic_DNA"/>
</dbReference>
<protein>
    <submittedName>
        <fullName evidence="5">InlB B-repeat-containing protein</fullName>
    </submittedName>
</protein>
<dbReference type="InterPro" id="IPR013320">
    <property type="entry name" value="ConA-like_dom_sf"/>
</dbReference>
<dbReference type="Pfam" id="PF09479">
    <property type="entry name" value="Flg_new"/>
    <property type="match status" value="13"/>
</dbReference>
<dbReference type="SMART" id="SM00560">
    <property type="entry name" value="LamGL"/>
    <property type="match status" value="3"/>
</dbReference>
<organism evidence="5 6">
    <name type="scientific">Flammeovirga kamogawensis</name>
    <dbReference type="NCBI Taxonomy" id="373891"/>
    <lineage>
        <taxon>Bacteria</taxon>
        <taxon>Pseudomonadati</taxon>
        <taxon>Bacteroidota</taxon>
        <taxon>Cytophagia</taxon>
        <taxon>Cytophagales</taxon>
        <taxon>Flammeovirgaceae</taxon>
        <taxon>Flammeovirga</taxon>
    </lineage>
</organism>
<evidence type="ECO:0000256" key="2">
    <source>
        <dbReference type="ARBA" id="ARBA00022729"/>
    </source>
</evidence>
<feature type="domain" description="LamG-like jellyroll fold" evidence="4">
    <location>
        <begin position="1064"/>
        <end position="1212"/>
    </location>
</feature>
<feature type="domain" description="LamG-like jellyroll fold" evidence="4">
    <location>
        <begin position="108"/>
        <end position="264"/>
    </location>
</feature>
<evidence type="ECO:0000256" key="1">
    <source>
        <dbReference type="ARBA" id="ARBA00004196"/>
    </source>
</evidence>
<dbReference type="Gene3D" id="2.60.120.200">
    <property type="match status" value="3"/>
</dbReference>
<dbReference type="InterPro" id="IPR013378">
    <property type="entry name" value="InlB-like_B-rpt"/>
</dbReference>